<dbReference type="AlphaFoldDB" id="A0A3L6T2S9"/>
<proteinExistence type="predicted"/>
<dbReference type="EMBL" id="PQIB02000003">
    <property type="protein sequence ID" value="RLN29704.1"/>
    <property type="molecule type" value="Genomic_DNA"/>
</dbReference>
<name>A0A3L6T2S9_PANMI</name>
<organism evidence="1 2">
    <name type="scientific">Panicum miliaceum</name>
    <name type="common">Proso millet</name>
    <name type="synonym">Broomcorn millet</name>
    <dbReference type="NCBI Taxonomy" id="4540"/>
    <lineage>
        <taxon>Eukaryota</taxon>
        <taxon>Viridiplantae</taxon>
        <taxon>Streptophyta</taxon>
        <taxon>Embryophyta</taxon>
        <taxon>Tracheophyta</taxon>
        <taxon>Spermatophyta</taxon>
        <taxon>Magnoliopsida</taxon>
        <taxon>Liliopsida</taxon>
        <taxon>Poales</taxon>
        <taxon>Poaceae</taxon>
        <taxon>PACMAD clade</taxon>
        <taxon>Panicoideae</taxon>
        <taxon>Panicodae</taxon>
        <taxon>Paniceae</taxon>
        <taxon>Panicinae</taxon>
        <taxon>Panicum</taxon>
        <taxon>Panicum sect. Panicum</taxon>
    </lineage>
</organism>
<keyword evidence="2" id="KW-1185">Reference proteome</keyword>
<sequence>MSSNQSIRPWRSFFDEVINQAAQVAVRGPTFRHGRMSLRGELLDPAPRGVPCPSGLHELGNRSCHCLGRDQLVLVGPPRSAATSAFQKNCMSVMTASGERSRMRASCPGRIRFSSRAAVSMRQASAAATVERFSTPGGRPTTAGNAYVATSTAAPG</sequence>
<comment type="caution">
    <text evidence="1">The sequence shown here is derived from an EMBL/GenBank/DDBJ whole genome shotgun (WGS) entry which is preliminary data.</text>
</comment>
<dbReference type="Proteomes" id="UP000275267">
    <property type="component" value="Unassembled WGS sequence"/>
</dbReference>
<accession>A0A3L6T2S9</accession>
<evidence type="ECO:0000313" key="2">
    <source>
        <dbReference type="Proteomes" id="UP000275267"/>
    </source>
</evidence>
<gene>
    <name evidence="1" type="ORF">C2845_PM05G33250</name>
</gene>
<protein>
    <submittedName>
        <fullName evidence="1">Uncharacterized protein</fullName>
    </submittedName>
</protein>
<reference evidence="2" key="1">
    <citation type="journal article" date="2019" name="Nat. Commun.">
        <title>The genome of broomcorn millet.</title>
        <authorList>
            <person name="Zou C."/>
            <person name="Miki D."/>
            <person name="Li D."/>
            <person name="Tang Q."/>
            <person name="Xiao L."/>
            <person name="Rajput S."/>
            <person name="Deng P."/>
            <person name="Jia W."/>
            <person name="Huang R."/>
            <person name="Zhang M."/>
            <person name="Sun Y."/>
            <person name="Hu J."/>
            <person name="Fu X."/>
            <person name="Schnable P.S."/>
            <person name="Li F."/>
            <person name="Zhang H."/>
            <person name="Feng B."/>
            <person name="Zhu X."/>
            <person name="Liu R."/>
            <person name="Schnable J.C."/>
            <person name="Zhu J.-K."/>
            <person name="Zhang H."/>
        </authorList>
    </citation>
    <scope>NUCLEOTIDE SEQUENCE [LARGE SCALE GENOMIC DNA]</scope>
</reference>
<evidence type="ECO:0000313" key="1">
    <source>
        <dbReference type="EMBL" id="RLN29704.1"/>
    </source>
</evidence>